<dbReference type="RefSeq" id="WP_002838518.1">
    <property type="nucleotide sequence ID" value="NZ_CAKJUH010000017.1"/>
</dbReference>
<protein>
    <submittedName>
        <fullName evidence="1">Restriction endonuclease</fullName>
    </submittedName>
</protein>
<sequence>MSKISNQQGRDVQKNGISGYTRVIGNNELGQLLSRVQACVISNGNELEKLLISRCSIIEDIDIFIKNVEKNNIQQGTFLCTKRILKQTQKYKEVIKGIEPDMIIFIVSNFRICKIIELKDGDMFDTKKVKGEKANLITFTEKFGAKIPFSTDYYICCFNQNNKEVIKEGMKNEFELEHIMTGKELCEILNIEYQEILNIRKKDMEDNFNYFIEELLKIPEVLEKIKQISYPLCKNE</sequence>
<gene>
    <name evidence="1" type="ORF">GJO18_07410</name>
</gene>
<dbReference type="EMBL" id="AANGTZ010000030">
    <property type="protein sequence ID" value="EDO7279124.1"/>
    <property type="molecule type" value="Genomic_DNA"/>
</dbReference>
<organism evidence="1">
    <name type="scientific">Campylobacter coli</name>
    <dbReference type="NCBI Taxonomy" id="195"/>
    <lineage>
        <taxon>Bacteria</taxon>
        <taxon>Pseudomonadati</taxon>
        <taxon>Campylobacterota</taxon>
        <taxon>Epsilonproteobacteria</taxon>
        <taxon>Campylobacterales</taxon>
        <taxon>Campylobacteraceae</taxon>
        <taxon>Campylobacter</taxon>
    </lineage>
</organism>
<dbReference type="GO" id="GO:0004519">
    <property type="term" value="F:endonuclease activity"/>
    <property type="evidence" value="ECO:0007669"/>
    <property type="project" value="UniProtKB-KW"/>
</dbReference>
<accession>A0A689XT48</accession>
<dbReference type="AlphaFoldDB" id="A0A689XT48"/>
<keyword evidence="1" id="KW-0378">Hydrolase</keyword>
<keyword evidence="1" id="KW-0540">Nuclease</keyword>
<comment type="caution">
    <text evidence="1">The sequence shown here is derived from an EMBL/GenBank/DDBJ whole genome shotgun (WGS) entry which is preliminary data.</text>
</comment>
<dbReference type="KEGG" id="ccof:VC76_09390"/>
<keyword evidence="1" id="KW-0255">Endonuclease</keyword>
<proteinExistence type="predicted"/>
<reference evidence="1" key="1">
    <citation type="submission" date="2019-11" db="EMBL/GenBank/DDBJ databases">
        <authorList>
            <consortium name="NARMS: The National Antimicrobial Resistance Monitoring System"/>
        </authorList>
    </citation>
    <scope>NUCLEOTIDE SEQUENCE</scope>
    <source>
        <strain evidence="1">FSIS11925848</strain>
    </source>
</reference>
<name>A0A689XT48_CAMCO</name>
<evidence type="ECO:0000313" key="1">
    <source>
        <dbReference type="EMBL" id="EDO7279124.1"/>
    </source>
</evidence>